<evidence type="ECO:0008006" key="4">
    <source>
        <dbReference type="Google" id="ProtNLM"/>
    </source>
</evidence>
<name>A0A182R020_9DIPT</name>
<accession>A0A182R020</accession>
<reference evidence="2" key="2">
    <citation type="submission" date="2020-05" db="UniProtKB">
        <authorList>
            <consortium name="EnsemblMetazoa"/>
        </authorList>
    </citation>
    <scope>IDENTIFICATION</scope>
    <source>
        <strain evidence="2">FAR1</strain>
    </source>
</reference>
<dbReference type="EMBL" id="AXCN02000547">
    <property type="status" value="NOT_ANNOTATED_CDS"/>
    <property type="molecule type" value="Genomic_DNA"/>
</dbReference>
<evidence type="ECO:0000313" key="3">
    <source>
        <dbReference type="Proteomes" id="UP000075886"/>
    </source>
</evidence>
<reference evidence="3" key="1">
    <citation type="submission" date="2014-01" db="EMBL/GenBank/DDBJ databases">
        <title>The Genome Sequence of Anopheles farauti FAR1 (V2).</title>
        <authorList>
            <consortium name="The Broad Institute Genomics Platform"/>
            <person name="Neafsey D.E."/>
            <person name="Besansky N."/>
            <person name="Howell P."/>
            <person name="Walton C."/>
            <person name="Young S.K."/>
            <person name="Zeng Q."/>
            <person name="Gargeya S."/>
            <person name="Fitzgerald M."/>
            <person name="Haas B."/>
            <person name="Abouelleil A."/>
            <person name="Allen A.W."/>
            <person name="Alvarado L."/>
            <person name="Arachchi H.M."/>
            <person name="Berlin A.M."/>
            <person name="Chapman S.B."/>
            <person name="Gainer-Dewar J."/>
            <person name="Goldberg J."/>
            <person name="Griggs A."/>
            <person name="Gujja S."/>
            <person name="Hansen M."/>
            <person name="Howarth C."/>
            <person name="Imamovic A."/>
            <person name="Ireland A."/>
            <person name="Larimer J."/>
            <person name="McCowan C."/>
            <person name="Murphy C."/>
            <person name="Pearson M."/>
            <person name="Poon T.W."/>
            <person name="Priest M."/>
            <person name="Roberts A."/>
            <person name="Saif S."/>
            <person name="Shea T."/>
            <person name="Sisk P."/>
            <person name="Sykes S."/>
            <person name="Wortman J."/>
            <person name="Nusbaum C."/>
            <person name="Birren B."/>
        </authorList>
    </citation>
    <scope>NUCLEOTIDE SEQUENCE [LARGE SCALE GENOMIC DNA]</scope>
    <source>
        <strain evidence="3">FAR1</strain>
    </source>
</reference>
<dbReference type="VEuPathDB" id="VectorBase:AFAF020283"/>
<dbReference type="Proteomes" id="UP000075886">
    <property type="component" value="Unassembled WGS sequence"/>
</dbReference>
<feature type="chain" id="PRO_5008133707" description="Protein TsetseEP domain-containing protein" evidence="1">
    <location>
        <begin position="20"/>
        <end position="509"/>
    </location>
</feature>
<proteinExistence type="predicted"/>
<keyword evidence="3" id="KW-1185">Reference proteome</keyword>
<dbReference type="AlphaFoldDB" id="A0A182R020"/>
<sequence length="509" mass="54097">MNRLVLAFGLVCLLQGLSAEPRPEFGVSLTLDATDRITAMKVETVSLKDSVTDLSPITAPTSGYAKLATTKTQLEAVISAFDTKISAITTAYDGLLSANDGNTDAAFTPLITAIDDAITFITTNAPAVKTALDDISYTGISDQLIDALTRIAAGFTDLKAKTQAVKTGLDAGLTAAGSNAALTATLLRQYLPLRTMYDLLRSLTNLRYYLPLVKYILDTAIENIATADAYINSLTASLGSDVTAEAANYVTELEEITDDIVASVASDFDADAAAAMVAAMSVSSLTEITSAANYGQLMAAVFNMMDLFTAASLASQTGAMTAAFANIGTTLNSFIQGVRDATTVTDEALVILLIDTLMGNDEYGRYCYNKYKDLVKGLYNQGFDGGWECVDKEYQRLEHLMETLEFISDLFVFDYEDFVSQVGVCNSLTIASDVSDCVGALQPFYTQLVTATTAKIAALYTLATDEAAASENRLLICFQLVTLDTALVQTAAIQANLEICAAQGPNGSD</sequence>
<keyword evidence="1" id="KW-0732">Signal</keyword>
<dbReference type="EnsemblMetazoa" id="AFAF020283-RA">
    <property type="protein sequence ID" value="AFAF020283-PA"/>
    <property type="gene ID" value="AFAF020283"/>
</dbReference>
<organism evidence="2 3">
    <name type="scientific">Anopheles farauti</name>
    <dbReference type="NCBI Taxonomy" id="69004"/>
    <lineage>
        <taxon>Eukaryota</taxon>
        <taxon>Metazoa</taxon>
        <taxon>Ecdysozoa</taxon>
        <taxon>Arthropoda</taxon>
        <taxon>Hexapoda</taxon>
        <taxon>Insecta</taxon>
        <taxon>Pterygota</taxon>
        <taxon>Neoptera</taxon>
        <taxon>Endopterygota</taxon>
        <taxon>Diptera</taxon>
        <taxon>Nematocera</taxon>
        <taxon>Culicoidea</taxon>
        <taxon>Culicidae</taxon>
        <taxon>Anophelinae</taxon>
        <taxon>Anopheles</taxon>
    </lineage>
</organism>
<feature type="signal peptide" evidence="1">
    <location>
        <begin position="1"/>
        <end position="19"/>
    </location>
</feature>
<evidence type="ECO:0000256" key="1">
    <source>
        <dbReference type="SAM" id="SignalP"/>
    </source>
</evidence>
<evidence type="ECO:0000313" key="2">
    <source>
        <dbReference type="EnsemblMetazoa" id="AFAF020283-PA"/>
    </source>
</evidence>
<protein>
    <recommendedName>
        <fullName evidence="4">Protein TsetseEP domain-containing protein</fullName>
    </recommendedName>
</protein>